<sequence>MEQSREIIKIAYHVLEDKKGEDIKVLDIHEVSVIADYFIIASGKNVNQVQAMAEAVEEELIKNNFKLVHKEGYHSSGWILLDFGSVVIHVFDKEVRDFYCLERLWRDAPAISVDTL</sequence>
<dbReference type="GO" id="GO:0017148">
    <property type="term" value="P:negative regulation of translation"/>
    <property type="evidence" value="ECO:0007669"/>
    <property type="project" value="UniProtKB-UniRule"/>
</dbReference>
<dbReference type="RefSeq" id="WP_158739289.1">
    <property type="nucleotide sequence ID" value="NZ_JAFBEP010000006.1"/>
</dbReference>
<name>A0A7C8HJW3_9FIRM</name>
<comment type="subunit">
    <text evidence="2">Interacts with ribosomal protein uL14 (rplN).</text>
</comment>
<dbReference type="AlphaFoldDB" id="A0A7C8HJW3"/>
<comment type="subcellular location">
    <subcellularLocation>
        <location evidence="2">Cytoplasm</location>
    </subcellularLocation>
</comment>
<protein>
    <recommendedName>
        <fullName evidence="2">Ribosomal silencing factor RsfS</fullName>
    </recommendedName>
</protein>
<keyword evidence="4" id="KW-1185">Reference proteome</keyword>
<dbReference type="GO" id="GO:0042256">
    <property type="term" value="P:cytosolic ribosome assembly"/>
    <property type="evidence" value="ECO:0007669"/>
    <property type="project" value="UniProtKB-UniRule"/>
</dbReference>
<dbReference type="PANTHER" id="PTHR21043">
    <property type="entry name" value="IOJAP SUPERFAMILY ORTHOLOG"/>
    <property type="match status" value="1"/>
</dbReference>
<comment type="similarity">
    <text evidence="1 2">Belongs to the Iojap/RsfS family.</text>
</comment>
<dbReference type="OrthoDB" id="9793681at2"/>
<dbReference type="Pfam" id="PF02410">
    <property type="entry name" value="RsfS"/>
    <property type="match status" value="1"/>
</dbReference>
<reference evidence="3 4" key="1">
    <citation type="submission" date="2019-12" db="EMBL/GenBank/DDBJ databases">
        <title>Defluviitalea raffinosedens, isolated from a biogas fermenter, genome sequencing and characterization.</title>
        <authorList>
            <person name="Rettenmaier R."/>
            <person name="Schneider M."/>
            <person name="Neuhaus K."/>
            <person name="Liebl W."/>
            <person name="Zverlov V."/>
        </authorList>
    </citation>
    <scope>NUCLEOTIDE SEQUENCE [LARGE SCALE GENOMIC DNA]</scope>
    <source>
        <strain evidence="3 4">249c-K6</strain>
    </source>
</reference>
<keyword evidence="2" id="KW-0963">Cytoplasm</keyword>
<dbReference type="Proteomes" id="UP000483018">
    <property type="component" value="Unassembled WGS sequence"/>
</dbReference>
<evidence type="ECO:0000313" key="3">
    <source>
        <dbReference type="EMBL" id="KAE9637371.1"/>
    </source>
</evidence>
<comment type="caution">
    <text evidence="3">The sequence shown here is derived from an EMBL/GenBank/DDBJ whole genome shotgun (WGS) entry which is preliminary data.</text>
</comment>
<dbReference type="NCBIfam" id="TIGR00090">
    <property type="entry name" value="rsfS_iojap_ybeB"/>
    <property type="match status" value="1"/>
</dbReference>
<keyword evidence="2" id="KW-0810">Translation regulation</keyword>
<dbReference type="Gene3D" id="3.30.460.10">
    <property type="entry name" value="Beta Polymerase, domain 2"/>
    <property type="match status" value="1"/>
</dbReference>
<organism evidence="3 4">
    <name type="scientific">Defluviitalea raffinosedens</name>
    <dbReference type="NCBI Taxonomy" id="1450156"/>
    <lineage>
        <taxon>Bacteria</taxon>
        <taxon>Bacillati</taxon>
        <taxon>Bacillota</taxon>
        <taxon>Clostridia</taxon>
        <taxon>Lachnospirales</taxon>
        <taxon>Defluviitaleaceae</taxon>
        <taxon>Defluviitalea</taxon>
    </lineage>
</organism>
<dbReference type="HAMAP" id="MF_01477">
    <property type="entry name" value="Iojap_RsfS"/>
    <property type="match status" value="1"/>
</dbReference>
<dbReference type="PANTHER" id="PTHR21043:SF0">
    <property type="entry name" value="MITOCHONDRIAL ASSEMBLY OF RIBOSOMAL LARGE SUBUNIT PROTEIN 1"/>
    <property type="match status" value="1"/>
</dbReference>
<dbReference type="GO" id="GO:0005737">
    <property type="term" value="C:cytoplasm"/>
    <property type="evidence" value="ECO:0007669"/>
    <property type="project" value="UniProtKB-SubCell"/>
</dbReference>
<proteinExistence type="inferred from homology"/>
<dbReference type="GO" id="GO:0090071">
    <property type="term" value="P:negative regulation of ribosome biogenesis"/>
    <property type="evidence" value="ECO:0007669"/>
    <property type="project" value="UniProtKB-UniRule"/>
</dbReference>
<dbReference type="SUPFAM" id="SSF81301">
    <property type="entry name" value="Nucleotidyltransferase"/>
    <property type="match status" value="1"/>
</dbReference>
<keyword evidence="2" id="KW-0678">Repressor</keyword>
<evidence type="ECO:0000256" key="2">
    <source>
        <dbReference type="HAMAP-Rule" id="MF_01477"/>
    </source>
</evidence>
<dbReference type="InterPro" id="IPR043519">
    <property type="entry name" value="NT_sf"/>
</dbReference>
<evidence type="ECO:0000313" key="4">
    <source>
        <dbReference type="Proteomes" id="UP000483018"/>
    </source>
</evidence>
<dbReference type="GO" id="GO:0043023">
    <property type="term" value="F:ribosomal large subunit binding"/>
    <property type="evidence" value="ECO:0007669"/>
    <property type="project" value="TreeGrafter"/>
</dbReference>
<accession>A0A7C8HJW3</accession>
<dbReference type="EMBL" id="WSLF01000001">
    <property type="protein sequence ID" value="KAE9637371.1"/>
    <property type="molecule type" value="Genomic_DNA"/>
</dbReference>
<comment type="function">
    <text evidence="2">Functions as a ribosomal silencing factor. Interacts with ribosomal protein uL14 (rplN), blocking formation of intersubunit bridge B8. Prevents association of the 30S and 50S ribosomal subunits and the formation of functional ribosomes, thus repressing translation.</text>
</comment>
<dbReference type="InterPro" id="IPR004394">
    <property type="entry name" value="Iojap/RsfS/C7orf30"/>
</dbReference>
<evidence type="ECO:0000256" key="1">
    <source>
        <dbReference type="ARBA" id="ARBA00010574"/>
    </source>
</evidence>
<gene>
    <name evidence="2 3" type="primary">rsfS</name>
    <name evidence="3" type="ORF">GND95_02330</name>
</gene>